<evidence type="ECO:0000256" key="5">
    <source>
        <dbReference type="ARBA" id="ARBA00023277"/>
    </source>
</evidence>
<dbReference type="InterPro" id="IPR051804">
    <property type="entry name" value="Carb_Metab_Reg_Kinase/Isom"/>
</dbReference>
<evidence type="ECO:0000313" key="9">
    <source>
        <dbReference type="Proteomes" id="UP001597425"/>
    </source>
</evidence>
<keyword evidence="2" id="KW-0479">Metal-binding</keyword>
<evidence type="ECO:0000256" key="1">
    <source>
        <dbReference type="ARBA" id="ARBA00001946"/>
    </source>
</evidence>
<dbReference type="Pfam" id="PF00480">
    <property type="entry name" value="ROK"/>
    <property type="match status" value="1"/>
</dbReference>
<dbReference type="Gene3D" id="3.30.420.40">
    <property type="match status" value="2"/>
</dbReference>
<comment type="caution">
    <text evidence="8">The sequence shown here is derived from an EMBL/GenBank/DDBJ whole genome shotgun (WGS) entry which is preliminary data.</text>
</comment>
<comment type="cofactor">
    <cofactor evidence="1">
        <name>Mg(2+)</name>
        <dbReference type="ChEBI" id="CHEBI:18420"/>
    </cofactor>
</comment>
<evidence type="ECO:0000256" key="7">
    <source>
        <dbReference type="ARBA" id="ARBA00048451"/>
    </source>
</evidence>
<sequence>MTGKNANNGKGNTSRLLGGIEGGGTRFNCAIGPSPDEIWARNSFPTTAPEETFARVVEFFKEGEAEYGALSAIGVASFGPVDLQQQSGYYGHITTTPKPHWRYTDVVGHLKRMWDIPVAFDTDVNGAARGEGAFGAARGLDNFVYVTVGTGIGAGIVAHGRPLNGAMHPEVGHMRLPRAAEDLHFPGCCQYHGDCLEGLASGPAIEARWGQKGETLPADHPAWTMQAEYLSMLCMNLTLCYAPERIILGGGVMARRQLLPMIRERFAALMNGYTELSAVSPQDYIVPPSLGERSGEVGALVAAERLAG</sequence>
<evidence type="ECO:0000256" key="3">
    <source>
        <dbReference type="ARBA" id="ARBA00022833"/>
    </source>
</evidence>
<dbReference type="InterPro" id="IPR049874">
    <property type="entry name" value="ROK_cs"/>
</dbReference>
<keyword evidence="9" id="KW-1185">Reference proteome</keyword>
<dbReference type="RefSeq" id="WP_265721567.1">
    <property type="nucleotide sequence ID" value="NZ_JAPIVK010000012.1"/>
</dbReference>
<dbReference type="SUPFAM" id="SSF53067">
    <property type="entry name" value="Actin-like ATPase domain"/>
    <property type="match status" value="1"/>
</dbReference>
<dbReference type="InterPro" id="IPR000600">
    <property type="entry name" value="ROK"/>
</dbReference>
<keyword evidence="5" id="KW-0119">Carbohydrate metabolism</keyword>
<evidence type="ECO:0000256" key="4">
    <source>
        <dbReference type="ARBA" id="ARBA00022842"/>
    </source>
</evidence>
<dbReference type="Proteomes" id="UP001597425">
    <property type="component" value="Unassembled WGS sequence"/>
</dbReference>
<name>A0ABW5EC67_9GAMM</name>
<dbReference type="PROSITE" id="PS01125">
    <property type="entry name" value="ROK"/>
    <property type="match status" value="1"/>
</dbReference>
<dbReference type="EMBL" id="JBHUJD010000013">
    <property type="protein sequence ID" value="MFD2310989.1"/>
    <property type="molecule type" value="Genomic_DNA"/>
</dbReference>
<reference evidence="9" key="1">
    <citation type="journal article" date="2019" name="Int. J. Syst. Evol. Microbiol.">
        <title>The Global Catalogue of Microorganisms (GCM) 10K type strain sequencing project: providing services to taxonomists for standard genome sequencing and annotation.</title>
        <authorList>
            <consortium name="The Broad Institute Genomics Platform"/>
            <consortium name="The Broad Institute Genome Sequencing Center for Infectious Disease"/>
            <person name="Wu L."/>
            <person name="Ma J."/>
        </authorList>
    </citation>
    <scope>NUCLEOTIDE SEQUENCE [LARGE SCALE GENOMIC DNA]</scope>
    <source>
        <strain evidence="9">KCTC 12848</strain>
    </source>
</reference>
<proteinExistence type="predicted"/>
<keyword evidence="3" id="KW-0862">Zinc</keyword>
<organism evidence="8 9">
    <name type="scientific">Microbulbifer halophilus</name>
    <dbReference type="NCBI Taxonomy" id="453963"/>
    <lineage>
        <taxon>Bacteria</taxon>
        <taxon>Pseudomonadati</taxon>
        <taxon>Pseudomonadota</taxon>
        <taxon>Gammaproteobacteria</taxon>
        <taxon>Cellvibrionales</taxon>
        <taxon>Microbulbiferaceae</taxon>
        <taxon>Microbulbifer</taxon>
    </lineage>
</organism>
<comment type="catalytic activity">
    <reaction evidence="7">
        <text>D-fructose + ATP = D-fructose 6-phosphate + ADP + H(+)</text>
        <dbReference type="Rhea" id="RHEA:16125"/>
        <dbReference type="ChEBI" id="CHEBI:15378"/>
        <dbReference type="ChEBI" id="CHEBI:30616"/>
        <dbReference type="ChEBI" id="CHEBI:37721"/>
        <dbReference type="ChEBI" id="CHEBI:61527"/>
        <dbReference type="ChEBI" id="CHEBI:456216"/>
        <dbReference type="EC" id="2.7.1.4"/>
    </reaction>
</comment>
<dbReference type="CDD" id="cd24067">
    <property type="entry name" value="ASKHA_NBD_ROK_BsFRK-like"/>
    <property type="match status" value="1"/>
</dbReference>
<dbReference type="PANTHER" id="PTHR42742:SF3">
    <property type="entry name" value="FRUCTOKINASE"/>
    <property type="match status" value="1"/>
</dbReference>
<accession>A0ABW5EC67</accession>
<dbReference type="InterPro" id="IPR043129">
    <property type="entry name" value="ATPase_NBD"/>
</dbReference>
<gene>
    <name evidence="8" type="ORF">ACFSKX_11240</name>
</gene>
<evidence type="ECO:0000256" key="2">
    <source>
        <dbReference type="ARBA" id="ARBA00022723"/>
    </source>
</evidence>
<evidence type="ECO:0000256" key="6">
    <source>
        <dbReference type="ARBA" id="ARBA00038887"/>
    </source>
</evidence>
<dbReference type="PANTHER" id="PTHR42742">
    <property type="entry name" value="TRANSCRIPTIONAL REPRESSOR MPRA"/>
    <property type="match status" value="1"/>
</dbReference>
<dbReference type="EC" id="2.7.1.4" evidence="6"/>
<protein>
    <recommendedName>
        <fullName evidence="6">fructokinase</fullName>
        <ecNumber evidence="6">2.7.1.4</ecNumber>
    </recommendedName>
</protein>
<evidence type="ECO:0000313" key="8">
    <source>
        <dbReference type="EMBL" id="MFD2310989.1"/>
    </source>
</evidence>
<keyword evidence="4" id="KW-0460">Magnesium</keyword>